<keyword evidence="7" id="KW-1185">Reference proteome</keyword>
<dbReference type="RefSeq" id="WP_025544481.1">
    <property type="nucleotide sequence ID" value="NZ_CAUWCU010000006.1"/>
</dbReference>
<protein>
    <submittedName>
        <fullName evidence="6">LysR family transcriptional regulator</fullName>
    </submittedName>
</protein>
<dbReference type="SUPFAM" id="SSF53850">
    <property type="entry name" value="Periplasmic binding protein-like II"/>
    <property type="match status" value="1"/>
</dbReference>
<evidence type="ECO:0000256" key="3">
    <source>
        <dbReference type="ARBA" id="ARBA00023125"/>
    </source>
</evidence>
<dbReference type="KEGG" id="obj:EIO64_01275"/>
<keyword evidence="2" id="KW-0805">Transcription regulation</keyword>
<evidence type="ECO:0000256" key="2">
    <source>
        <dbReference type="ARBA" id="ARBA00023015"/>
    </source>
</evidence>
<dbReference type="AlphaFoldDB" id="A0A856HW37"/>
<dbReference type="EMBL" id="CP034413">
    <property type="protein sequence ID" value="QCI58021.2"/>
    <property type="molecule type" value="Genomic_DNA"/>
</dbReference>
<evidence type="ECO:0000313" key="6">
    <source>
        <dbReference type="EMBL" id="QCI58021.2"/>
    </source>
</evidence>
<feature type="domain" description="HTH lysR-type" evidence="5">
    <location>
        <begin position="1"/>
        <end position="58"/>
    </location>
</feature>
<dbReference type="PANTHER" id="PTHR30126">
    <property type="entry name" value="HTH-TYPE TRANSCRIPTIONAL REGULATOR"/>
    <property type="match status" value="1"/>
</dbReference>
<proteinExistence type="inferred from homology"/>
<dbReference type="GO" id="GO:0000976">
    <property type="term" value="F:transcription cis-regulatory region binding"/>
    <property type="evidence" value="ECO:0007669"/>
    <property type="project" value="TreeGrafter"/>
</dbReference>
<evidence type="ECO:0000313" key="7">
    <source>
        <dbReference type="Proteomes" id="UP000298642"/>
    </source>
</evidence>
<dbReference type="GO" id="GO:0003700">
    <property type="term" value="F:DNA-binding transcription factor activity"/>
    <property type="evidence" value="ECO:0007669"/>
    <property type="project" value="InterPro"/>
</dbReference>
<keyword evidence="3" id="KW-0238">DNA-binding</keyword>
<accession>A0A856HW37</accession>
<gene>
    <name evidence="6" type="ORF">EIO64_01275</name>
</gene>
<dbReference type="InterPro" id="IPR036388">
    <property type="entry name" value="WH-like_DNA-bd_sf"/>
</dbReference>
<dbReference type="SUPFAM" id="SSF46785">
    <property type="entry name" value="Winged helix' DNA-binding domain"/>
    <property type="match status" value="1"/>
</dbReference>
<dbReference type="PROSITE" id="PS50931">
    <property type="entry name" value="HTH_LYSR"/>
    <property type="match status" value="1"/>
</dbReference>
<evidence type="ECO:0000256" key="4">
    <source>
        <dbReference type="ARBA" id="ARBA00023163"/>
    </source>
</evidence>
<sequence>MTFQQLSFVVEVANCESINKAAERLYTSQSNVSNSIKALEEELGIQIFLRTKKGVSVTEEGREFLSYANEIIDKKIFVEDLYAKSHFRKQYFSVSSMRSFFLSTPITRLWPQISDGHGGSIYIRLKKQSFYDVLDDVQHCRSDLGIVFLMKSHSNRITRLCSVKDLDYHLLGESHISIVTRADHPILQAQETVPVEDRMTDYPYVIAENHENFGRFYDDDSESISQLFQSPPKCIISINDSAASQDIVAQSDAFFISSTRWQHPQHYHFSSVPLKGEDSILAHYYVTKKGQTPHPLTAPYVEELKKMFHGL</sequence>
<organism evidence="6 7">
    <name type="scientific">Dysosmobacter welbionis</name>
    <dbReference type="NCBI Taxonomy" id="2093857"/>
    <lineage>
        <taxon>Bacteria</taxon>
        <taxon>Bacillati</taxon>
        <taxon>Bacillota</taxon>
        <taxon>Clostridia</taxon>
        <taxon>Eubacteriales</taxon>
        <taxon>Oscillospiraceae</taxon>
        <taxon>Dysosmobacter</taxon>
    </lineage>
</organism>
<name>A0A856HW37_9FIRM</name>
<reference evidence="7" key="1">
    <citation type="submission" date="2018-12" db="EMBL/GenBank/DDBJ databases">
        <title>Dusodibacter welbiota gen. nov., sp. nov., isolated from human faeces and emended description of the Oscillibacter genus.</title>
        <authorList>
            <person name="Le Roy T."/>
            <person name="Van der Smissen P."/>
            <person name="Delzenne N."/>
            <person name="Muccioli G."/>
            <person name="Collet J.F."/>
            <person name="Cani P.D."/>
        </authorList>
    </citation>
    <scope>NUCLEOTIDE SEQUENCE [LARGE SCALE GENOMIC DNA]</scope>
    <source>
        <strain evidence="7">J115</strain>
    </source>
</reference>
<dbReference type="FunFam" id="1.10.10.10:FF:000001">
    <property type="entry name" value="LysR family transcriptional regulator"/>
    <property type="match status" value="1"/>
</dbReference>
<dbReference type="Pfam" id="PF00126">
    <property type="entry name" value="HTH_1"/>
    <property type="match status" value="1"/>
</dbReference>
<dbReference type="InterPro" id="IPR000847">
    <property type="entry name" value="LysR_HTH_N"/>
</dbReference>
<dbReference type="InterPro" id="IPR036390">
    <property type="entry name" value="WH_DNA-bd_sf"/>
</dbReference>
<dbReference type="PANTHER" id="PTHR30126:SF40">
    <property type="entry name" value="HTH-TYPE TRANSCRIPTIONAL REGULATOR GLTR"/>
    <property type="match status" value="1"/>
</dbReference>
<dbReference type="Proteomes" id="UP000298642">
    <property type="component" value="Chromosome"/>
</dbReference>
<keyword evidence="4" id="KW-0804">Transcription</keyword>
<evidence type="ECO:0000256" key="1">
    <source>
        <dbReference type="ARBA" id="ARBA00009437"/>
    </source>
</evidence>
<comment type="similarity">
    <text evidence="1">Belongs to the LysR transcriptional regulatory family.</text>
</comment>
<dbReference type="GeneID" id="89522842"/>
<dbReference type="PRINTS" id="PR00039">
    <property type="entry name" value="HTHLYSR"/>
</dbReference>
<dbReference type="Gene3D" id="1.10.10.10">
    <property type="entry name" value="Winged helix-like DNA-binding domain superfamily/Winged helix DNA-binding domain"/>
    <property type="match status" value="1"/>
</dbReference>
<evidence type="ECO:0000259" key="5">
    <source>
        <dbReference type="PROSITE" id="PS50931"/>
    </source>
</evidence>